<accession>A0A644V836</accession>
<feature type="region of interest" description="Disordered" evidence="1">
    <location>
        <begin position="1"/>
        <end position="48"/>
    </location>
</feature>
<dbReference type="EMBL" id="VSSQ01000230">
    <property type="protein sequence ID" value="MPL86942.1"/>
    <property type="molecule type" value="Genomic_DNA"/>
</dbReference>
<sequence>MLNIKSSIFSEDQKLEMKHDDRQRDEPDCGNCRTGKERGIPDSNAVNIRNKTQIIKGFERNPAL</sequence>
<comment type="caution">
    <text evidence="2">The sequence shown here is derived from an EMBL/GenBank/DDBJ whole genome shotgun (WGS) entry which is preliminary data.</text>
</comment>
<feature type="compositionally biased region" description="Basic and acidic residues" evidence="1">
    <location>
        <begin position="11"/>
        <end position="27"/>
    </location>
</feature>
<proteinExistence type="predicted"/>
<reference evidence="2" key="1">
    <citation type="submission" date="2019-08" db="EMBL/GenBank/DDBJ databases">
        <authorList>
            <person name="Kucharzyk K."/>
            <person name="Murdoch R.W."/>
            <person name="Higgins S."/>
            <person name="Loffler F."/>
        </authorList>
    </citation>
    <scope>NUCLEOTIDE SEQUENCE</scope>
</reference>
<protein>
    <submittedName>
        <fullName evidence="2">Uncharacterized protein</fullName>
    </submittedName>
</protein>
<organism evidence="2">
    <name type="scientific">bioreactor metagenome</name>
    <dbReference type="NCBI Taxonomy" id="1076179"/>
    <lineage>
        <taxon>unclassified sequences</taxon>
        <taxon>metagenomes</taxon>
        <taxon>ecological metagenomes</taxon>
    </lineage>
</organism>
<gene>
    <name evidence="2" type="ORF">SDC9_32929</name>
</gene>
<name>A0A644V836_9ZZZZ</name>
<evidence type="ECO:0000313" key="2">
    <source>
        <dbReference type="EMBL" id="MPL86942.1"/>
    </source>
</evidence>
<feature type="compositionally biased region" description="Polar residues" evidence="1">
    <location>
        <begin position="1"/>
        <end position="10"/>
    </location>
</feature>
<dbReference type="AlphaFoldDB" id="A0A644V836"/>
<evidence type="ECO:0000256" key="1">
    <source>
        <dbReference type="SAM" id="MobiDB-lite"/>
    </source>
</evidence>